<keyword evidence="3" id="KW-1185">Reference proteome</keyword>
<dbReference type="InterPro" id="IPR029068">
    <property type="entry name" value="Glyas_Bleomycin-R_OHBP_Dase"/>
</dbReference>
<evidence type="ECO:0000259" key="1">
    <source>
        <dbReference type="Pfam" id="PF06983"/>
    </source>
</evidence>
<protein>
    <submittedName>
        <fullName evidence="2">PhnB protein</fullName>
    </submittedName>
</protein>
<dbReference type="InterPro" id="IPR028973">
    <property type="entry name" value="PhnB-like"/>
</dbReference>
<reference evidence="2 3" key="1">
    <citation type="submission" date="2020-08" db="EMBL/GenBank/DDBJ databases">
        <title>Sequencing the genomes of 1000 actinobacteria strains.</title>
        <authorList>
            <person name="Klenk H.-P."/>
        </authorList>
    </citation>
    <scope>NUCLEOTIDE SEQUENCE [LARGE SCALE GENOMIC DNA]</scope>
    <source>
        <strain evidence="2 3">DSM 45507</strain>
    </source>
</reference>
<organism evidence="2 3">
    <name type="scientific">Nonomuraea jabiensis</name>
    <dbReference type="NCBI Taxonomy" id="882448"/>
    <lineage>
        <taxon>Bacteria</taxon>
        <taxon>Bacillati</taxon>
        <taxon>Actinomycetota</taxon>
        <taxon>Actinomycetes</taxon>
        <taxon>Streptosporangiales</taxon>
        <taxon>Streptosporangiaceae</taxon>
        <taxon>Nonomuraea</taxon>
    </lineage>
</organism>
<sequence length="140" mass="15191">MSSRLNPYLTFNGDARQAMEFYANVFGGNLALNTFAEFGATDSPDADRTMHATLETDAGYTIMASDVTSDMPYQPMTGSSVSLSGDDAGLLRGYWEKLSAGGTVTMPMRRQAWGDEFGMCVDKFGVSWMVNISQPQAQQG</sequence>
<dbReference type="Pfam" id="PF06983">
    <property type="entry name" value="3-dmu-9_3-mt"/>
    <property type="match status" value="1"/>
</dbReference>
<proteinExistence type="predicted"/>
<feature type="domain" description="PhnB-like" evidence="1">
    <location>
        <begin position="5"/>
        <end position="130"/>
    </location>
</feature>
<dbReference type="PANTHER" id="PTHR33990:SF1">
    <property type="entry name" value="PROTEIN YJDN"/>
    <property type="match status" value="1"/>
</dbReference>
<dbReference type="RefSeq" id="WP_185069399.1">
    <property type="nucleotide sequence ID" value="NZ_JACHMB010000001.1"/>
</dbReference>
<accession>A0A7W9G264</accession>
<gene>
    <name evidence="2" type="ORF">HD596_002518</name>
</gene>
<dbReference type="SUPFAM" id="SSF54593">
    <property type="entry name" value="Glyoxalase/Bleomycin resistance protein/Dihydroxybiphenyl dioxygenase"/>
    <property type="match status" value="1"/>
</dbReference>
<dbReference type="Gene3D" id="3.10.180.10">
    <property type="entry name" value="2,3-Dihydroxybiphenyl 1,2-Dioxygenase, domain 1"/>
    <property type="match status" value="1"/>
</dbReference>
<comment type="caution">
    <text evidence="2">The sequence shown here is derived from an EMBL/GenBank/DDBJ whole genome shotgun (WGS) entry which is preliminary data.</text>
</comment>
<name>A0A7W9G264_9ACTN</name>
<dbReference type="CDD" id="cd06588">
    <property type="entry name" value="PhnB_like"/>
    <property type="match status" value="1"/>
</dbReference>
<dbReference type="AlphaFoldDB" id="A0A7W9G264"/>
<dbReference type="Proteomes" id="UP000579153">
    <property type="component" value="Unassembled WGS sequence"/>
</dbReference>
<dbReference type="EMBL" id="JACHMB010000001">
    <property type="protein sequence ID" value="MBB5775762.1"/>
    <property type="molecule type" value="Genomic_DNA"/>
</dbReference>
<dbReference type="PANTHER" id="PTHR33990">
    <property type="entry name" value="PROTEIN YJDN-RELATED"/>
    <property type="match status" value="1"/>
</dbReference>
<evidence type="ECO:0000313" key="3">
    <source>
        <dbReference type="Proteomes" id="UP000579153"/>
    </source>
</evidence>
<evidence type="ECO:0000313" key="2">
    <source>
        <dbReference type="EMBL" id="MBB5775762.1"/>
    </source>
</evidence>